<evidence type="ECO:0000313" key="2">
    <source>
        <dbReference type="EMBL" id="EGZ21329.1"/>
    </source>
</evidence>
<dbReference type="OMA" id="PGHLRVM"/>
<dbReference type="InParanoid" id="G4ZC48"/>
<feature type="region of interest" description="Disordered" evidence="1">
    <location>
        <begin position="98"/>
        <end position="119"/>
    </location>
</feature>
<reference evidence="2 3" key="1">
    <citation type="journal article" date="2006" name="Science">
        <title>Phytophthora genome sequences uncover evolutionary origins and mechanisms of pathogenesis.</title>
        <authorList>
            <person name="Tyler B.M."/>
            <person name="Tripathy S."/>
            <person name="Zhang X."/>
            <person name="Dehal P."/>
            <person name="Jiang R.H."/>
            <person name="Aerts A."/>
            <person name="Arredondo F.D."/>
            <person name="Baxter L."/>
            <person name="Bensasson D."/>
            <person name="Beynon J.L."/>
            <person name="Chapman J."/>
            <person name="Damasceno C.M."/>
            <person name="Dorrance A.E."/>
            <person name="Dou D."/>
            <person name="Dickerman A.W."/>
            <person name="Dubchak I.L."/>
            <person name="Garbelotto M."/>
            <person name="Gijzen M."/>
            <person name="Gordon S.G."/>
            <person name="Govers F."/>
            <person name="Grunwald N.J."/>
            <person name="Huang W."/>
            <person name="Ivors K.L."/>
            <person name="Jones R.W."/>
            <person name="Kamoun S."/>
            <person name="Krampis K."/>
            <person name="Lamour K.H."/>
            <person name="Lee M.K."/>
            <person name="McDonald W.H."/>
            <person name="Medina M."/>
            <person name="Meijer H.J."/>
            <person name="Nordberg E.K."/>
            <person name="Maclean D.J."/>
            <person name="Ospina-Giraldo M.D."/>
            <person name="Morris P.F."/>
            <person name="Phuntumart V."/>
            <person name="Putnam N.H."/>
            <person name="Rash S."/>
            <person name="Rose J.K."/>
            <person name="Sakihama Y."/>
            <person name="Salamov A.A."/>
            <person name="Savidor A."/>
            <person name="Scheuring C.F."/>
            <person name="Smith B.M."/>
            <person name="Sobral B.W."/>
            <person name="Terry A."/>
            <person name="Torto-Alalibo T.A."/>
            <person name="Win J."/>
            <person name="Xu Z."/>
            <person name="Zhang H."/>
            <person name="Grigoriev I.V."/>
            <person name="Rokhsar D.S."/>
            <person name="Boore J.L."/>
        </authorList>
    </citation>
    <scope>NUCLEOTIDE SEQUENCE [LARGE SCALE GENOMIC DNA]</scope>
    <source>
        <strain evidence="2 3">P6497</strain>
    </source>
</reference>
<proteinExistence type="predicted"/>
<sequence length="273" mass="30175">MATPSSPILRAKSRSLTPDAAVNISSKLRRNSLVSDHEDMVLLREKLTRIALRRRRSSGAAHEHFKVFPLLPPERPSTPPSSPQPRDVLRKQLWLKQQVAKTRRGGGGRDDEEEERHDAGLDAMMSVDEVEITPMEDVEEDNAVHSPPRGRKSPQARLSIPGHLRVMPSFSVLNKYPEGLRKRKSVHVDAAGDGEDDAPRVSLKKTSSQINLLATASGKLSRSSSAGGDLFQKFAARQRREQDQEMEDGGTTQPQTPQNSLFGNKHGRLSACS</sequence>
<feature type="compositionally biased region" description="Polar residues" evidence="1">
    <location>
        <begin position="250"/>
        <end position="262"/>
    </location>
</feature>
<dbReference type="GeneID" id="20657137"/>
<dbReference type="EMBL" id="JH159153">
    <property type="protein sequence ID" value="EGZ21329.1"/>
    <property type="molecule type" value="Genomic_DNA"/>
</dbReference>
<feature type="region of interest" description="Disordered" evidence="1">
    <location>
        <begin position="137"/>
        <end position="159"/>
    </location>
</feature>
<dbReference type="AlphaFoldDB" id="G4ZC48"/>
<feature type="region of interest" description="Disordered" evidence="1">
    <location>
        <begin position="66"/>
        <end position="86"/>
    </location>
</feature>
<gene>
    <name evidence="2" type="ORF">PHYSODRAFT_495040</name>
</gene>
<keyword evidence="3" id="KW-1185">Reference proteome</keyword>
<feature type="compositionally biased region" description="Pro residues" evidence="1">
    <location>
        <begin position="70"/>
        <end position="83"/>
    </location>
</feature>
<evidence type="ECO:0000313" key="3">
    <source>
        <dbReference type="Proteomes" id="UP000002640"/>
    </source>
</evidence>
<organism evidence="2 3">
    <name type="scientific">Phytophthora sojae (strain P6497)</name>
    <name type="common">Soybean stem and root rot agent</name>
    <name type="synonym">Phytophthora megasperma f. sp. glycines</name>
    <dbReference type="NCBI Taxonomy" id="1094619"/>
    <lineage>
        <taxon>Eukaryota</taxon>
        <taxon>Sar</taxon>
        <taxon>Stramenopiles</taxon>
        <taxon>Oomycota</taxon>
        <taxon>Peronosporomycetes</taxon>
        <taxon>Peronosporales</taxon>
        <taxon>Peronosporaceae</taxon>
        <taxon>Phytophthora</taxon>
    </lineage>
</organism>
<dbReference type="Proteomes" id="UP000002640">
    <property type="component" value="Unassembled WGS sequence"/>
</dbReference>
<protein>
    <submittedName>
        <fullName evidence="2">Uncharacterized protein</fullName>
    </submittedName>
</protein>
<dbReference type="SMR" id="G4ZC48"/>
<evidence type="ECO:0000256" key="1">
    <source>
        <dbReference type="SAM" id="MobiDB-lite"/>
    </source>
</evidence>
<accession>G4ZC48</accession>
<feature type="region of interest" description="Disordered" evidence="1">
    <location>
        <begin position="217"/>
        <end position="273"/>
    </location>
</feature>
<dbReference type="KEGG" id="psoj:PHYSODRAFT_495040"/>
<feature type="compositionally biased region" description="Polar residues" evidence="1">
    <location>
        <begin position="217"/>
        <end position="226"/>
    </location>
</feature>
<dbReference type="RefSeq" id="XP_009524046.1">
    <property type="nucleotide sequence ID" value="XM_009525751.1"/>
</dbReference>
<name>G4ZC48_PHYSP</name>